<feature type="compositionally biased region" description="Basic and acidic residues" evidence="1">
    <location>
        <begin position="14"/>
        <end position="24"/>
    </location>
</feature>
<accession>A0ABZ1HWW0</accession>
<gene>
    <name evidence="2" type="ORF">VSH64_24500</name>
</gene>
<dbReference type="EMBL" id="CP142149">
    <property type="protein sequence ID" value="WSE26042.1"/>
    <property type="molecule type" value="Genomic_DNA"/>
</dbReference>
<reference evidence="2 3" key="1">
    <citation type="journal article" date="2015" name="Int. J. Syst. Evol. Microbiol.">
        <title>Amycolatopsis rhabdoformis sp. nov., an actinomycete isolated from a tropical forest soil.</title>
        <authorList>
            <person name="Souza W.R."/>
            <person name="Silva R.E."/>
            <person name="Goodfellow M."/>
            <person name="Busarakam K."/>
            <person name="Figueiro F.S."/>
            <person name="Ferreira D."/>
            <person name="Rodrigues-Filho E."/>
            <person name="Moraes L.A.B."/>
            <person name="Zucchi T.D."/>
        </authorList>
    </citation>
    <scope>NUCLEOTIDE SEQUENCE [LARGE SCALE GENOMIC DNA]</scope>
    <source>
        <strain evidence="2 3">NCIMB 14900</strain>
    </source>
</reference>
<evidence type="ECO:0008006" key="4">
    <source>
        <dbReference type="Google" id="ProtNLM"/>
    </source>
</evidence>
<protein>
    <recommendedName>
        <fullName evidence="4">MarR family transcriptional regulator</fullName>
    </recommendedName>
</protein>
<evidence type="ECO:0000313" key="2">
    <source>
        <dbReference type="EMBL" id="WSE26042.1"/>
    </source>
</evidence>
<organism evidence="2 3">
    <name type="scientific">Amycolatopsis rhabdoformis</name>
    <dbReference type="NCBI Taxonomy" id="1448059"/>
    <lineage>
        <taxon>Bacteria</taxon>
        <taxon>Bacillati</taxon>
        <taxon>Actinomycetota</taxon>
        <taxon>Actinomycetes</taxon>
        <taxon>Pseudonocardiales</taxon>
        <taxon>Pseudonocardiaceae</taxon>
        <taxon>Amycolatopsis</taxon>
    </lineage>
</organism>
<dbReference type="Proteomes" id="UP001330812">
    <property type="component" value="Chromosome"/>
</dbReference>
<sequence>MPIGQHADQPGARESGRASELNHRERATLRAVASGRAEISCSCEPDLFVDGLSCCDQATTRTLVRRGFIEAAVEGPCGGRVLAVLTAAGMVALNESLRSGAVTAA</sequence>
<evidence type="ECO:0000313" key="3">
    <source>
        <dbReference type="Proteomes" id="UP001330812"/>
    </source>
</evidence>
<name>A0ABZ1HWW0_9PSEU</name>
<feature type="region of interest" description="Disordered" evidence="1">
    <location>
        <begin position="1"/>
        <end position="24"/>
    </location>
</feature>
<keyword evidence="3" id="KW-1185">Reference proteome</keyword>
<evidence type="ECO:0000256" key="1">
    <source>
        <dbReference type="SAM" id="MobiDB-lite"/>
    </source>
</evidence>
<proteinExistence type="predicted"/>
<dbReference type="RefSeq" id="WP_326565009.1">
    <property type="nucleotide sequence ID" value="NZ_CP142149.1"/>
</dbReference>